<evidence type="ECO:0000313" key="5">
    <source>
        <dbReference type="Proteomes" id="UP000619486"/>
    </source>
</evidence>
<dbReference type="SMART" id="SM00823">
    <property type="entry name" value="PKS_PP"/>
    <property type="match status" value="1"/>
</dbReference>
<dbReference type="InterPro" id="IPR006162">
    <property type="entry name" value="Ppantetheine_attach_site"/>
</dbReference>
<keyword evidence="1" id="KW-0596">Phosphopantetheine</keyword>
<feature type="domain" description="Carrier" evidence="3">
    <location>
        <begin position="1"/>
        <end position="78"/>
    </location>
</feature>
<dbReference type="AlphaFoldDB" id="A0A918LLQ0"/>
<proteinExistence type="predicted"/>
<evidence type="ECO:0000259" key="3">
    <source>
        <dbReference type="PROSITE" id="PS50075"/>
    </source>
</evidence>
<evidence type="ECO:0000256" key="1">
    <source>
        <dbReference type="ARBA" id="ARBA00022450"/>
    </source>
</evidence>
<dbReference type="InterPro" id="IPR036736">
    <property type="entry name" value="ACP-like_sf"/>
</dbReference>
<reference evidence="4" key="2">
    <citation type="submission" date="2020-09" db="EMBL/GenBank/DDBJ databases">
        <authorList>
            <person name="Sun Q."/>
            <person name="Ohkuma M."/>
        </authorList>
    </citation>
    <scope>NUCLEOTIDE SEQUENCE</scope>
    <source>
        <strain evidence="4">JCM 3172</strain>
    </source>
</reference>
<name>A0A918LLQ0_9ACTN</name>
<dbReference type="Pfam" id="PF00550">
    <property type="entry name" value="PP-binding"/>
    <property type="match status" value="1"/>
</dbReference>
<dbReference type="RefSeq" id="WP_019890098.1">
    <property type="nucleotide sequence ID" value="NZ_BMQQ01000002.1"/>
</dbReference>
<dbReference type="SUPFAM" id="SSF47336">
    <property type="entry name" value="ACP-like"/>
    <property type="match status" value="1"/>
</dbReference>
<reference evidence="4" key="1">
    <citation type="journal article" date="2014" name="Int. J. Syst. Evol. Microbiol.">
        <title>Complete genome sequence of Corynebacterium casei LMG S-19264T (=DSM 44701T), isolated from a smear-ripened cheese.</title>
        <authorList>
            <consortium name="US DOE Joint Genome Institute (JGI-PGF)"/>
            <person name="Walter F."/>
            <person name="Albersmeier A."/>
            <person name="Kalinowski J."/>
            <person name="Ruckert C."/>
        </authorList>
    </citation>
    <scope>NUCLEOTIDE SEQUENCE</scope>
    <source>
        <strain evidence="4">JCM 3172</strain>
    </source>
</reference>
<dbReference type="Gene3D" id="1.10.1200.10">
    <property type="entry name" value="ACP-like"/>
    <property type="match status" value="1"/>
</dbReference>
<organism evidence="4 5">
    <name type="scientific">Streptomyces purpureus</name>
    <dbReference type="NCBI Taxonomy" id="1951"/>
    <lineage>
        <taxon>Bacteria</taxon>
        <taxon>Bacillati</taxon>
        <taxon>Actinomycetota</taxon>
        <taxon>Actinomycetes</taxon>
        <taxon>Kitasatosporales</taxon>
        <taxon>Streptomycetaceae</taxon>
        <taxon>Streptomyces</taxon>
    </lineage>
</organism>
<keyword evidence="2" id="KW-0597">Phosphoprotein</keyword>
<evidence type="ECO:0000256" key="2">
    <source>
        <dbReference type="ARBA" id="ARBA00022553"/>
    </source>
</evidence>
<keyword evidence="5" id="KW-1185">Reference proteome</keyword>
<accession>A0A918LLQ0</accession>
<dbReference type="InterPro" id="IPR009081">
    <property type="entry name" value="PP-bd_ACP"/>
</dbReference>
<dbReference type="Proteomes" id="UP000619486">
    <property type="component" value="Unassembled WGS sequence"/>
</dbReference>
<dbReference type="EMBL" id="BMQQ01000002">
    <property type="protein sequence ID" value="GGT19248.1"/>
    <property type="molecule type" value="Genomic_DNA"/>
</dbReference>
<dbReference type="GO" id="GO:0017000">
    <property type="term" value="P:antibiotic biosynthetic process"/>
    <property type="evidence" value="ECO:0007669"/>
    <property type="project" value="UniProtKB-ARBA"/>
</dbReference>
<dbReference type="GO" id="GO:0031177">
    <property type="term" value="F:phosphopantetheine binding"/>
    <property type="evidence" value="ECO:0007669"/>
    <property type="project" value="InterPro"/>
</dbReference>
<gene>
    <name evidence="4" type="ORF">GCM10014713_10270</name>
</gene>
<dbReference type="InterPro" id="IPR020806">
    <property type="entry name" value="PKS_PP-bd"/>
</dbReference>
<protein>
    <submittedName>
        <fullName evidence="4">Actinorhodin polyketide synthase acyl carrier protein</fullName>
    </submittedName>
</protein>
<evidence type="ECO:0000313" key="4">
    <source>
        <dbReference type="EMBL" id="GGT19248.1"/>
    </source>
</evidence>
<comment type="caution">
    <text evidence="4">The sequence shown here is derived from an EMBL/GenBank/DDBJ whole genome shotgun (WGS) entry which is preliminary data.</text>
</comment>
<dbReference type="PROSITE" id="PS00012">
    <property type="entry name" value="PHOSPHOPANTETHEINE"/>
    <property type="match status" value="1"/>
</dbReference>
<sequence>MTKKFGIEDLTRILREGAGGELEGDFQDASFEDLGYDSLALLETGSRIGREYGLEFEDTAFVDVETPRDLVEVVNAHLLSHAARG</sequence>
<dbReference type="PROSITE" id="PS50075">
    <property type="entry name" value="CARRIER"/>
    <property type="match status" value="1"/>
</dbReference>